<evidence type="ECO:0000313" key="2">
    <source>
        <dbReference type="EMBL" id="MBW0582757.1"/>
    </source>
</evidence>
<accession>A0A9Q3Q4F9</accession>
<reference evidence="2" key="1">
    <citation type="submission" date="2021-03" db="EMBL/GenBank/DDBJ databases">
        <title>Draft genome sequence of rust myrtle Austropuccinia psidii MF-1, a brazilian biotype.</title>
        <authorList>
            <person name="Quecine M.C."/>
            <person name="Pachon D.M.R."/>
            <person name="Bonatelli M.L."/>
            <person name="Correr F.H."/>
            <person name="Franceschini L.M."/>
            <person name="Leite T.F."/>
            <person name="Margarido G.R.A."/>
            <person name="Almeida C.A."/>
            <person name="Ferrarezi J.A."/>
            <person name="Labate C.A."/>
        </authorList>
    </citation>
    <scope>NUCLEOTIDE SEQUENCE</scope>
    <source>
        <strain evidence="2">MF-1</strain>
    </source>
</reference>
<gene>
    <name evidence="2" type="ORF">O181_122472</name>
</gene>
<keyword evidence="3" id="KW-1185">Reference proteome</keyword>
<feature type="region of interest" description="Disordered" evidence="1">
    <location>
        <begin position="1"/>
        <end position="53"/>
    </location>
</feature>
<comment type="caution">
    <text evidence="2">The sequence shown here is derived from an EMBL/GenBank/DDBJ whole genome shotgun (WGS) entry which is preliminary data.</text>
</comment>
<feature type="compositionally biased region" description="Polar residues" evidence="1">
    <location>
        <begin position="1"/>
        <end position="18"/>
    </location>
</feature>
<evidence type="ECO:0000313" key="3">
    <source>
        <dbReference type="Proteomes" id="UP000765509"/>
    </source>
</evidence>
<sequence length="82" mass="9320">MESNIIQTSNKMINNWYSKKSEASQEEAPVASTRKPPANQPPQEGEKNNKKIFRKTYSPSYMIPKIQKDAMDNILNMGGTLM</sequence>
<evidence type="ECO:0000256" key="1">
    <source>
        <dbReference type="SAM" id="MobiDB-lite"/>
    </source>
</evidence>
<proteinExistence type="predicted"/>
<dbReference type="Proteomes" id="UP000765509">
    <property type="component" value="Unassembled WGS sequence"/>
</dbReference>
<organism evidence="2 3">
    <name type="scientific">Austropuccinia psidii MF-1</name>
    <dbReference type="NCBI Taxonomy" id="1389203"/>
    <lineage>
        <taxon>Eukaryota</taxon>
        <taxon>Fungi</taxon>
        <taxon>Dikarya</taxon>
        <taxon>Basidiomycota</taxon>
        <taxon>Pucciniomycotina</taxon>
        <taxon>Pucciniomycetes</taxon>
        <taxon>Pucciniales</taxon>
        <taxon>Sphaerophragmiaceae</taxon>
        <taxon>Austropuccinia</taxon>
    </lineage>
</organism>
<protein>
    <submittedName>
        <fullName evidence="2">Uncharacterized protein</fullName>
    </submittedName>
</protein>
<dbReference type="AlphaFoldDB" id="A0A9Q3Q4F9"/>
<dbReference type="EMBL" id="AVOT02113350">
    <property type="protein sequence ID" value="MBW0582757.1"/>
    <property type="molecule type" value="Genomic_DNA"/>
</dbReference>
<name>A0A9Q3Q4F9_9BASI</name>